<keyword evidence="4" id="KW-1185">Reference proteome</keyword>
<protein>
    <submittedName>
        <fullName evidence="3">UvrD-like helicase C-terminal domain-containing protein</fullName>
    </submittedName>
</protein>
<feature type="domain" description="UvrD-like helicase C-terminal" evidence="2">
    <location>
        <begin position="491"/>
        <end position="537"/>
    </location>
</feature>
<gene>
    <name evidence="3" type="ORF">SAMN05421760_101208</name>
</gene>
<dbReference type="InterPro" id="IPR011528">
    <property type="entry name" value="NERD"/>
</dbReference>
<evidence type="ECO:0000259" key="1">
    <source>
        <dbReference type="Pfam" id="PF08378"/>
    </source>
</evidence>
<evidence type="ECO:0000259" key="2">
    <source>
        <dbReference type="Pfam" id="PF13538"/>
    </source>
</evidence>
<sequence length="558" mass="61804">MPRVIGPVPSDRWEREVRRQLLKQLPDKWIVVCNVSWALKNEMGSVRDGQADFVILAPELGLAVVEVKGSKSVRVDAEGKWYRIAGGYNGKSSEILLKEPPPEQATRNLHTLTKVVKEELSFGENAPFPGLHAWLVVYPNGEVEGKLDTYDQSTIVTKKRMHQLGSVISGALLAKGGEATGKKFSQELADRAAEILTNQRFRVVAVDTELDTYEDEKDIDELTRQQFAALRGAFELPRVAIIGPAGSGKTLLAIWKLSALLEEGQKAIFVCFNKALAESLRIKHPSMANAIVSIDSLFWRIVDDHAGSSEKDFYSKVLPERVLDALYSFKDDDKYDAIIIDEGQDFGDDRIVALYHLLEDSDNSQWLYFADSKQDLYGQGTNETLGAEVTFRLYHNCRNTERVNAATNKVCSGEVKSMPGMPSGEIPHVSICKADFMAQKAWSLVNELSSEGGAVILSPFKLENSCMNGSKKAYGLELTEDISKLGQPGFVFYSTIKSFKGLEARHVVFVHADKPGMNPALADEDLYVAFTRATARLDVVTTNREAESWLSGLLMTLA</sequence>
<dbReference type="InterPro" id="IPR027785">
    <property type="entry name" value="UvrD-like_helicase_C"/>
</dbReference>
<dbReference type="SUPFAM" id="SSF52540">
    <property type="entry name" value="P-loop containing nucleoside triphosphate hydrolases"/>
    <property type="match status" value="1"/>
</dbReference>
<evidence type="ECO:0000313" key="3">
    <source>
        <dbReference type="EMBL" id="SIS41210.1"/>
    </source>
</evidence>
<reference evidence="4" key="1">
    <citation type="submission" date="2017-01" db="EMBL/GenBank/DDBJ databases">
        <authorList>
            <person name="Varghese N."/>
            <person name="Submissions S."/>
        </authorList>
    </citation>
    <scope>NUCLEOTIDE SEQUENCE [LARGE SCALE GENOMIC DNA]</scope>
    <source>
        <strain evidence="4">DSM 22306</strain>
    </source>
</reference>
<dbReference type="STRING" id="619304.SAMN05421760_101208"/>
<keyword evidence="3" id="KW-0067">ATP-binding</keyword>
<name>A0A1N7IVW5_9GAMM</name>
<proteinExistence type="predicted"/>
<dbReference type="EMBL" id="FTOE01000001">
    <property type="protein sequence ID" value="SIS41210.1"/>
    <property type="molecule type" value="Genomic_DNA"/>
</dbReference>
<evidence type="ECO:0000313" key="4">
    <source>
        <dbReference type="Proteomes" id="UP000185999"/>
    </source>
</evidence>
<keyword evidence="3" id="KW-0547">Nucleotide-binding</keyword>
<feature type="domain" description="NERD" evidence="1">
    <location>
        <begin position="12"/>
        <end position="116"/>
    </location>
</feature>
<dbReference type="OrthoDB" id="7066673at2"/>
<keyword evidence="3" id="KW-0378">Hydrolase</keyword>
<dbReference type="Pfam" id="PF08378">
    <property type="entry name" value="NERD"/>
    <property type="match status" value="1"/>
</dbReference>
<dbReference type="InterPro" id="IPR027417">
    <property type="entry name" value="P-loop_NTPase"/>
</dbReference>
<dbReference type="AlphaFoldDB" id="A0A1N7IVW5"/>
<dbReference type="Pfam" id="PF13538">
    <property type="entry name" value="UvrD_C_2"/>
    <property type="match status" value="1"/>
</dbReference>
<keyword evidence="3" id="KW-0347">Helicase</keyword>
<accession>A0A1N7IVW5</accession>
<organism evidence="3 4">
    <name type="scientific">Neptunomonas antarctica</name>
    <dbReference type="NCBI Taxonomy" id="619304"/>
    <lineage>
        <taxon>Bacteria</taxon>
        <taxon>Pseudomonadati</taxon>
        <taxon>Pseudomonadota</taxon>
        <taxon>Gammaproteobacteria</taxon>
        <taxon>Oceanospirillales</taxon>
        <taxon>Oceanospirillaceae</taxon>
        <taxon>Neptunomonas</taxon>
    </lineage>
</organism>
<dbReference type="GO" id="GO:0004386">
    <property type="term" value="F:helicase activity"/>
    <property type="evidence" value="ECO:0007669"/>
    <property type="project" value="UniProtKB-KW"/>
</dbReference>
<dbReference type="Gene3D" id="3.40.50.300">
    <property type="entry name" value="P-loop containing nucleotide triphosphate hydrolases"/>
    <property type="match status" value="2"/>
</dbReference>
<dbReference type="Proteomes" id="UP000185999">
    <property type="component" value="Unassembled WGS sequence"/>
</dbReference>
<dbReference type="RefSeq" id="WP_054339821.1">
    <property type="nucleotide sequence ID" value="NZ_FTOE01000001.1"/>
</dbReference>